<evidence type="ECO:0000313" key="10">
    <source>
        <dbReference type="Proteomes" id="UP001642540"/>
    </source>
</evidence>
<dbReference type="InterPro" id="IPR050196">
    <property type="entry name" value="Cytochrome_P450_Monoox"/>
</dbReference>
<sequence>MGQIVTFLLALPIILVLLLKIVSYVTRRRKQILKSAECNGWDNIPKVSVIRFLSTTRVLSSILVEVSNLCKQMGPIFRVKFFTEECVFLIDPISAHKLLTSKEHGHYPKPEVLYGSLHEMLGNGVLTSQGDYWQAQRRILSKGFSYSALRRYCKTYNKCARQLVSDLENKFDDNNGIKYQQIGSMIHLCSIKIITEAVMGLDSSKDEVEAEVVLDSFNNLKDIAIQRFRKGLLLIWNPIWKLHPLSRENTRNLKNVDDIIKRLILRYRNIQENAQYFQEKTFTSPTHDNGDKEEDNMRFDCMLELMYKYGLNEKQIVDEVKTLIWAGYETTSAAMHFLLFMLALNKTHQEACRKEVDKFFDDPTYCQNGELSMEGLLDMKYLERCFLETLRMFPVVLIILRRLRSPLKIDETLEIPVGTSAALPLGFYHYMEEYFPNPKKFDPDRFLTEDILKRQSFTFMPFSAGPRICIGLKFAMLEAKTVVAHILREFEVHTQDKFEDIALIPAMVSYPERDYYFHLQKRNVNTA</sequence>
<evidence type="ECO:0000256" key="2">
    <source>
        <dbReference type="ARBA" id="ARBA00010617"/>
    </source>
</evidence>
<reference evidence="9 10" key="1">
    <citation type="submission" date="2024-08" db="EMBL/GenBank/DDBJ databases">
        <authorList>
            <person name="Cucini C."/>
            <person name="Frati F."/>
        </authorList>
    </citation>
    <scope>NUCLEOTIDE SEQUENCE [LARGE SCALE GENOMIC DNA]</scope>
</reference>
<evidence type="ECO:0000256" key="7">
    <source>
        <dbReference type="ARBA" id="ARBA00023033"/>
    </source>
</evidence>
<organism evidence="9 10">
    <name type="scientific">Orchesella dallaii</name>
    <dbReference type="NCBI Taxonomy" id="48710"/>
    <lineage>
        <taxon>Eukaryota</taxon>
        <taxon>Metazoa</taxon>
        <taxon>Ecdysozoa</taxon>
        <taxon>Arthropoda</taxon>
        <taxon>Hexapoda</taxon>
        <taxon>Collembola</taxon>
        <taxon>Entomobryomorpha</taxon>
        <taxon>Entomobryoidea</taxon>
        <taxon>Orchesellidae</taxon>
        <taxon>Orchesellinae</taxon>
        <taxon>Orchesella</taxon>
    </lineage>
</organism>
<dbReference type="SUPFAM" id="SSF48264">
    <property type="entry name" value="Cytochrome P450"/>
    <property type="match status" value="1"/>
</dbReference>
<evidence type="ECO:0008006" key="11">
    <source>
        <dbReference type="Google" id="ProtNLM"/>
    </source>
</evidence>
<keyword evidence="4 8" id="KW-0479">Metal-binding</keyword>
<dbReference type="InterPro" id="IPR036396">
    <property type="entry name" value="Cyt_P450_sf"/>
</dbReference>
<evidence type="ECO:0000256" key="8">
    <source>
        <dbReference type="RuleBase" id="RU000461"/>
    </source>
</evidence>
<keyword evidence="5 8" id="KW-0560">Oxidoreductase</keyword>
<keyword evidence="10" id="KW-1185">Reference proteome</keyword>
<dbReference type="Pfam" id="PF00067">
    <property type="entry name" value="p450"/>
    <property type="match status" value="1"/>
</dbReference>
<dbReference type="PANTHER" id="PTHR24291">
    <property type="entry name" value="CYTOCHROME P450 FAMILY 4"/>
    <property type="match status" value="1"/>
</dbReference>
<name>A0ABP1QZY0_9HEXA</name>
<keyword evidence="3 8" id="KW-0349">Heme</keyword>
<evidence type="ECO:0000256" key="3">
    <source>
        <dbReference type="ARBA" id="ARBA00022617"/>
    </source>
</evidence>
<evidence type="ECO:0000256" key="4">
    <source>
        <dbReference type="ARBA" id="ARBA00022723"/>
    </source>
</evidence>
<dbReference type="InterPro" id="IPR017972">
    <property type="entry name" value="Cyt_P450_CS"/>
</dbReference>
<comment type="similarity">
    <text evidence="2 8">Belongs to the cytochrome P450 family.</text>
</comment>
<comment type="cofactor">
    <cofactor evidence="1">
        <name>heme</name>
        <dbReference type="ChEBI" id="CHEBI:30413"/>
    </cofactor>
</comment>
<dbReference type="InterPro" id="IPR001128">
    <property type="entry name" value="Cyt_P450"/>
</dbReference>
<proteinExistence type="inferred from homology"/>
<dbReference type="PRINTS" id="PR00463">
    <property type="entry name" value="EP450I"/>
</dbReference>
<evidence type="ECO:0000256" key="1">
    <source>
        <dbReference type="ARBA" id="ARBA00001971"/>
    </source>
</evidence>
<dbReference type="EMBL" id="CAXLJM020000048">
    <property type="protein sequence ID" value="CAL8112345.1"/>
    <property type="molecule type" value="Genomic_DNA"/>
</dbReference>
<dbReference type="PROSITE" id="PS00086">
    <property type="entry name" value="CYTOCHROME_P450"/>
    <property type="match status" value="1"/>
</dbReference>
<keyword evidence="7 8" id="KW-0503">Monooxygenase</keyword>
<dbReference type="Gene3D" id="1.10.630.10">
    <property type="entry name" value="Cytochrome P450"/>
    <property type="match status" value="1"/>
</dbReference>
<gene>
    <name evidence="9" type="ORF">ODALV1_LOCUS15604</name>
</gene>
<protein>
    <recommendedName>
        <fullName evidence="11">Cytochrome P450 4c3</fullName>
    </recommendedName>
</protein>
<accession>A0ABP1QZY0</accession>
<dbReference type="Proteomes" id="UP001642540">
    <property type="component" value="Unassembled WGS sequence"/>
</dbReference>
<evidence type="ECO:0000256" key="5">
    <source>
        <dbReference type="ARBA" id="ARBA00023002"/>
    </source>
</evidence>
<comment type="caution">
    <text evidence="9">The sequence shown here is derived from an EMBL/GenBank/DDBJ whole genome shotgun (WGS) entry which is preliminary data.</text>
</comment>
<evidence type="ECO:0000256" key="6">
    <source>
        <dbReference type="ARBA" id="ARBA00023004"/>
    </source>
</evidence>
<dbReference type="InterPro" id="IPR002401">
    <property type="entry name" value="Cyt_P450_E_grp-I"/>
</dbReference>
<dbReference type="PRINTS" id="PR00385">
    <property type="entry name" value="P450"/>
</dbReference>
<keyword evidence="6 8" id="KW-0408">Iron</keyword>
<dbReference type="PANTHER" id="PTHR24291:SF177">
    <property type="entry name" value="CYTOCHROME P450 4AA1-RELATED"/>
    <property type="match status" value="1"/>
</dbReference>
<evidence type="ECO:0000313" key="9">
    <source>
        <dbReference type="EMBL" id="CAL8112345.1"/>
    </source>
</evidence>